<dbReference type="GO" id="GO:0003700">
    <property type="term" value="F:DNA-binding transcription factor activity"/>
    <property type="evidence" value="ECO:0007669"/>
    <property type="project" value="InterPro"/>
</dbReference>
<dbReference type="InterPro" id="IPR050204">
    <property type="entry name" value="AraC_XylS_family_regulators"/>
</dbReference>
<dbReference type="Pfam" id="PF20240">
    <property type="entry name" value="DUF6597"/>
    <property type="match status" value="1"/>
</dbReference>
<dbReference type="PROSITE" id="PS01124">
    <property type="entry name" value="HTH_ARAC_FAMILY_2"/>
    <property type="match status" value="1"/>
</dbReference>
<dbReference type="Proteomes" id="UP000450676">
    <property type="component" value="Unassembled WGS sequence"/>
</dbReference>
<evidence type="ECO:0000313" key="6">
    <source>
        <dbReference type="Proteomes" id="UP000450676"/>
    </source>
</evidence>
<dbReference type="RefSeq" id="WP_161070973.1">
    <property type="nucleotide sequence ID" value="NZ_WWCU01000003.1"/>
</dbReference>
<organism evidence="5 6">
    <name type="scientific">Pseudoduganella aquatica</name>
    <dbReference type="NCBI Taxonomy" id="2660641"/>
    <lineage>
        <taxon>Bacteria</taxon>
        <taxon>Pseudomonadati</taxon>
        <taxon>Pseudomonadota</taxon>
        <taxon>Betaproteobacteria</taxon>
        <taxon>Burkholderiales</taxon>
        <taxon>Oxalobacteraceae</taxon>
        <taxon>Telluria group</taxon>
        <taxon>Pseudoduganella</taxon>
    </lineage>
</organism>
<dbReference type="GO" id="GO:0043565">
    <property type="term" value="F:sequence-specific DNA binding"/>
    <property type="evidence" value="ECO:0007669"/>
    <property type="project" value="InterPro"/>
</dbReference>
<dbReference type="InterPro" id="IPR046532">
    <property type="entry name" value="DUF6597"/>
</dbReference>
<keyword evidence="6" id="KW-1185">Reference proteome</keyword>
<dbReference type="SMART" id="SM00342">
    <property type="entry name" value="HTH_ARAC"/>
    <property type="match status" value="1"/>
</dbReference>
<comment type="caution">
    <text evidence="5">The sequence shown here is derived from an EMBL/GenBank/DDBJ whole genome shotgun (WGS) entry which is preliminary data.</text>
</comment>
<proteinExistence type="predicted"/>
<keyword evidence="2" id="KW-0238">DNA-binding</keyword>
<reference evidence="5 6" key="1">
    <citation type="submission" date="2019-12" db="EMBL/GenBank/DDBJ databases">
        <title>Novel species isolated from a subtropical stream in China.</title>
        <authorList>
            <person name="Lu H."/>
        </authorList>
    </citation>
    <scope>NUCLEOTIDE SEQUENCE [LARGE SCALE GENOMIC DNA]</scope>
    <source>
        <strain evidence="5 6">FT127W</strain>
    </source>
</reference>
<dbReference type="AlphaFoldDB" id="A0A7X4H8E3"/>
<dbReference type="Pfam" id="PF12833">
    <property type="entry name" value="HTH_18"/>
    <property type="match status" value="1"/>
</dbReference>
<keyword evidence="3" id="KW-0804">Transcription</keyword>
<sequence>MHYKEFPPHPALRPYVACLWASASGGVARDGRPVSHRVLPDNCIDILWQDTGAPAFAVGMMTRAIHVASGQTVRTVAVRFRPGAAGLFLQPALPLHQLADRRTELDLLWGRSDADRLADGLWGGALDEGRRIALIERHLMARLAGLGGAAASPAGALVAAALHAIDGSGGALRIEALADGLGVSRQHLAAQFRARVGLTPKMYARISRFRRATGALAQAAAPDWAGLALDCGYFDQSHLIHDFQEFSGGAPESFLR</sequence>
<evidence type="ECO:0000313" key="5">
    <source>
        <dbReference type="EMBL" id="MYN06591.1"/>
    </source>
</evidence>
<keyword evidence="1" id="KW-0805">Transcription regulation</keyword>
<evidence type="ECO:0000256" key="3">
    <source>
        <dbReference type="ARBA" id="ARBA00023163"/>
    </source>
</evidence>
<evidence type="ECO:0000256" key="1">
    <source>
        <dbReference type="ARBA" id="ARBA00023015"/>
    </source>
</evidence>
<evidence type="ECO:0000256" key="2">
    <source>
        <dbReference type="ARBA" id="ARBA00023125"/>
    </source>
</evidence>
<name>A0A7X4H8E3_9BURK</name>
<dbReference type="InterPro" id="IPR018060">
    <property type="entry name" value="HTH_AraC"/>
</dbReference>
<dbReference type="PANTHER" id="PTHR46796:SF15">
    <property type="entry name" value="BLL1074 PROTEIN"/>
    <property type="match status" value="1"/>
</dbReference>
<dbReference type="Gene3D" id="1.10.10.60">
    <property type="entry name" value="Homeodomain-like"/>
    <property type="match status" value="1"/>
</dbReference>
<gene>
    <name evidence="5" type="ORF">GTP77_04500</name>
</gene>
<protein>
    <submittedName>
        <fullName evidence="5">Helix-turn-helix domain-containing protein</fullName>
    </submittedName>
</protein>
<feature type="domain" description="HTH araC/xylS-type" evidence="4">
    <location>
        <begin position="155"/>
        <end position="256"/>
    </location>
</feature>
<dbReference type="EMBL" id="WWCU01000003">
    <property type="protein sequence ID" value="MYN06591.1"/>
    <property type="molecule type" value="Genomic_DNA"/>
</dbReference>
<dbReference type="PANTHER" id="PTHR46796">
    <property type="entry name" value="HTH-TYPE TRANSCRIPTIONAL ACTIVATOR RHAS-RELATED"/>
    <property type="match status" value="1"/>
</dbReference>
<accession>A0A7X4H8E3</accession>
<evidence type="ECO:0000259" key="4">
    <source>
        <dbReference type="PROSITE" id="PS01124"/>
    </source>
</evidence>